<dbReference type="Pfam" id="PF22020">
    <property type="entry name" value="RlmL_1st"/>
    <property type="match status" value="1"/>
</dbReference>
<evidence type="ECO:0000313" key="5">
    <source>
        <dbReference type="EMBL" id="WAH35925.1"/>
    </source>
</evidence>
<dbReference type="CDD" id="cd11715">
    <property type="entry name" value="THUMP_AdoMetMT"/>
    <property type="match status" value="1"/>
</dbReference>
<sequence length="385" mass="43673">MRSWNLVATCAFGLESLTARELQNLGYETKSENGLVRFTGDDTAIARANLWLRTAERVFVELASFEARTFEELFQGTTDIAWENILPKDATFPVVGKSVKSTLHSVPACQSITKKAIVERLSRFHHQQTFEETGATYKVEVSLLKDVATIRLDTSGSGLHRRGYRLLNATAPLRETLAAALVLLSRWDAHRPFIDPMCGSGTIAIEAALYGLRRAPGLLRDFDAEFWPTIHAKVFDDARMEAKDLARDVPLNIIASDIDNDVLELTRRHINFAELGDTITVRRADARKLEPEDEYGCIISNPPYGERLMSVEETERLYKEIGRRFRQLPTWSVFILTSDPHFERLYGAKADKRRKLYNGRIETQLYQYLGPLPPRHDKGKTLSDS</sequence>
<evidence type="ECO:0000256" key="3">
    <source>
        <dbReference type="PROSITE-ProRule" id="PRU00529"/>
    </source>
</evidence>
<accession>A0ABY6YZ65</accession>
<dbReference type="InterPro" id="IPR002052">
    <property type="entry name" value="DNA_methylase_N6_adenine_CS"/>
</dbReference>
<dbReference type="PANTHER" id="PTHR47313">
    <property type="entry name" value="RIBOSOMAL RNA LARGE SUBUNIT METHYLTRANSFERASE K/L"/>
    <property type="match status" value="1"/>
</dbReference>
<dbReference type="Proteomes" id="UP001164803">
    <property type="component" value="Chromosome"/>
</dbReference>
<protein>
    <submittedName>
        <fullName evidence="5">Class I SAM-dependent RNA methyltransferase</fullName>
    </submittedName>
</protein>
<organism evidence="5 6">
    <name type="scientific">Alicyclobacillus dauci</name>
    <dbReference type="NCBI Taxonomy" id="1475485"/>
    <lineage>
        <taxon>Bacteria</taxon>
        <taxon>Bacillati</taxon>
        <taxon>Bacillota</taxon>
        <taxon>Bacilli</taxon>
        <taxon>Bacillales</taxon>
        <taxon>Alicyclobacillaceae</taxon>
        <taxon>Alicyclobacillus</taxon>
    </lineage>
</organism>
<dbReference type="CDD" id="cd02440">
    <property type="entry name" value="AdoMet_MTases"/>
    <property type="match status" value="1"/>
</dbReference>
<evidence type="ECO:0000259" key="4">
    <source>
        <dbReference type="PROSITE" id="PS51165"/>
    </source>
</evidence>
<keyword evidence="1 5" id="KW-0489">Methyltransferase</keyword>
<dbReference type="GO" id="GO:0008168">
    <property type="term" value="F:methyltransferase activity"/>
    <property type="evidence" value="ECO:0007669"/>
    <property type="project" value="UniProtKB-KW"/>
</dbReference>
<dbReference type="InterPro" id="IPR004114">
    <property type="entry name" value="THUMP_dom"/>
</dbReference>
<keyword evidence="3" id="KW-0694">RNA-binding</keyword>
<dbReference type="Pfam" id="PF01170">
    <property type="entry name" value="UPF0020"/>
    <property type="match status" value="1"/>
</dbReference>
<keyword evidence="2" id="KW-0808">Transferase</keyword>
<dbReference type="InterPro" id="IPR054170">
    <property type="entry name" value="RlmL_1st"/>
</dbReference>
<evidence type="ECO:0000313" key="6">
    <source>
        <dbReference type="Proteomes" id="UP001164803"/>
    </source>
</evidence>
<dbReference type="SUPFAM" id="SSF53335">
    <property type="entry name" value="S-adenosyl-L-methionine-dependent methyltransferases"/>
    <property type="match status" value="1"/>
</dbReference>
<dbReference type="InterPro" id="IPR053943">
    <property type="entry name" value="RlmKL-like_Mtase_CS"/>
</dbReference>
<reference evidence="5" key="1">
    <citation type="submission" date="2022-08" db="EMBL/GenBank/DDBJ databases">
        <title>Alicyclobacillus dauci DSM2870, complete genome.</title>
        <authorList>
            <person name="Wang Q."/>
            <person name="Cai R."/>
            <person name="Wang Z."/>
        </authorList>
    </citation>
    <scope>NUCLEOTIDE SEQUENCE</scope>
    <source>
        <strain evidence="5">DSM 28700</strain>
    </source>
</reference>
<feature type="domain" description="THUMP" evidence="4">
    <location>
        <begin position="44"/>
        <end position="154"/>
    </location>
</feature>
<name>A0ABY6YZ65_9BACL</name>
<dbReference type="Gene3D" id="3.40.50.150">
    <property type="entry name" value="Vaccinia Virus protein VP39"/>
    <property type="match status" value="1"/>
</dbReference>
<proteinExistence type="predicted"/>
<dbReference type="SMART" id="SM00981">
    <property type="entry name" value="THUMP"/>
    <property type="match status" value="1"/>
</dbReference>
<dbReference type="GO" id="GO:0032259">
    <property type="term" value="P:methylation"/>
    <property type="evidence" value="ECO:0007669"/>
    <property type="project" value="UniProtKB-KW"/>
</dbReference>
<evidence type="ECO:0000256" key="1">
    <source>
        <dbReference type="ARBA" id="ARBA00022603"/>
    </source>
</evidence>
<dbReference type="Gene3D" id="3.30.2130.30">
    <property type="match status" value="1"/>
</dbReference>
<gene>
    <name evidence="5" type="ORF">NZD86_16870</name>
</gene>
<dbReference type="PANTHER" id="PTHR47313:SF1">
    <property type="entry name" value="RIBOSOMAL RNA LARGE SUBUNIT METHYLTRANSFERASE K_L"/>
    <property type="match status" value="1"/>
</dbReference>
<dbReference type="RefSeq" id="WP_268043217.1">
    <property type="nucleotide sequence ID" value="NZ_CP104064.1"/>
</dbReference>
<dbReference type="EMBL" id="CP104064">
    <property type="protein sequence ID" value="WAH35925.1"/>
    <property type="molecule type" value="Genomic_DNA"/>
</dbReference>
<dbReference type="Pfam" id="PF02926">
    <property type="entry name" value="THUMP"/>
    <property type="match status" value="1"/>
</dbReference>
<dbReference type="InterPro" id="IPR000241">
    <property type="entry name" value="RlmKL-like_Mtase"/>
</dbReference>
<keyword evidence="6" id="KW-1185">Reference proteome</keyword>
<dbReference type="InterPro" id="IPR029063">
    <property type="entry name" value="SAM-dependent_MTases_sf"/>
</dbReference>
<evidence type="ECO:0000256" key="2">
    <source>
        <dbReference type="ARBA" id="ARBA00022679"/>
    </source>
</evidence>
<dbReference type="PROSITE" id="PS01261">
    <property type="entry name" value="UPF0020"/>
    <property type="match status" value="1"/>
</dbReference>
<dbReference type="PROSITE" id="PS51165">
    <property type="entry name" value="THUMP"/>
    <property type="match status" value="1"/>
</dbReference>
<dbReference type="PROSITE" id="PS00092">
    <property type="entry name" value="N6_MTASE"/>
    <property type="match status" value="1"/>
</dbReference>